<keyword evidence="3" id="KW-0456">Lyase</keyword>
<dbReference type="RefSeq" id="XP_005770140.1">
    <property type="nucleotide sequence ID" value="XM_005770083.1"/>
</dbReference>
<accession>A0A0D3J2H6</accession>
<reference evidence="5" key="1">
    <citation type="journal article" date="2013" name="Nature">
        <title>Pan genome of the phytoplankton Emiliania underpins its global distribution.</title>
        <authorList>
            <person name="Read B.A."/>
            <person name="Kegel J."/>
            <person name="Klute M.J."/>
            <person name="Kuo A."/>
            <person name="Lefebvre S.C."/>
            <person name="Maumus F."/>
            <person name="Mayer C."/>
            <person name="Miller J."/>
            <person name="Monier A."/>
            <person name="Salamov A."/>
            <person name="Young J."/>
            <person name="Aguilar M."/>
            <person name="Claverie J.M."/>
            <person name="Frickenhaus S."/>
            <person name="Gonzalez K."/>
            <person name="Herman E.K."/>
            <person name="Lin Y.C."/>
            <person name="Napier J."/>
            <person name="Ogata H."/>
            <person name="Sarno A.F."/>
            <person name="Shmutz J."/>
            <person name="Schroeder D."/>
            <person name="de Vargas C."/>
            <person name="Verret F."/>
            <person name="von Dassow P."/>
            <person name="Valentin K."/>
            <person name="Van de Peer Y."/>
            <person name="Wheeler G."/>
            <person name="Dacks J.B."/>
            <person name="Delwiche C.F."/>
            <person name="Dyhrman S.T."/>
            <person name="Glockner G."/>
            <person name="John U."/>
            <person name="Richards T."/>
            <person name="Worden A.Z."/>
            <person name="Zhang X."/>
            <person name="Grigoriev I.V."/>
            <person name="Allen A.E."/>
            <person name="Bidle K."/>
            <person name="Borodovsky M."/>
            <person name="Bowler C."/>
            <person name="Brownlee C."/>
            <person name="Cock J.M."/>
            <person name="Elias M."/>
            <person name="Gladyshev V.N."/>
            <person name="Groth M."/>
            <person name="Guda C."/>
            <person name="Hadaegh A."/>
            <person name="Iglesias-Rodriguez M.D."/>
            <person name="Jenkins J."/>
            <person name="Jones B.M."/>
            <person name="Lawson T."/>
            <person name="Leese F."/>
            <person name="Lindquist E."/>
            <person name="Lobanov A."/>
            <person name="Lomsadze A."/>
            <person name="Malik S.B."/>
            <person name="Marsh M.E."/>
            <person name="Mackinder L."/>
            <person name="Mock T."/>
            <person name="Mueller-Roeber B."/>
            <person name="Pagarete A."/>
            <person name="Parker M."/>
            <person name="Probert I."/>
            <person name="Quesneville H."/>
            <person name="Raines C."/>
            <person name="Rensing S.A."/>
            <person name="Riano-Pachon D.M."/>
            <person name="Richier S."/>
            <person name="Rokitta S."/>
            <person name="Shiraiwa Y."/>
            <person name="Soanes D.M."/>
            <person name="van der Giezen M."/>
            <person name="Wahlund T.M."/>
            <person name="Williams B."/>
            <person name="Wilson W."/>
            <person name="Wolfe G."/>
            <person name="Wurch L.L."/>
        </authorList>
    </citation>
    <scope>NUCLEOTIDE SEQUENCE</scope>
</reference>
<dbReference type="Gene3D" id="3.90.1150.10">
    <property type="entry name" value="Aspartate Aminotransferase, domain 1"/>
    <property type="match status" value="1"/>
</dbReference>
<keyword evidence="2" id="KW-0663">Pyridoxal phosphate</keyword>
<dbReference type="HOGENOM" id="CLU_028929_1_0_1"/>
<reference evidence="4" key="2">
    <citation type="submission" date="2024-10" db="UniProtKB">
        <authorList>
            <consortium name="EnsemblProtists"/>
        </authorList>
    </citation>
    <scope>IDENTIFICATION</scope>
</reference>
<evidence type="ECO:0008006" key="6">
    <source>
        <dbReference type="Google" id="ProtNLM"/>
    </source>
</evidence>
<dbReference type="InterPro" id="IPR050477">
    <property type="entry name" value="GrpII_AminoAcid_Decarb"/>
</dbReference>
<dbReference type="eggNOG" id="KOG1383">
    <property type="taxonomic scope" value="Eukaryota"/>
</dbReference>
<dbReference type="KEGG" id="ehx:EMIHUDRAFT_102422"/>
<dbReference type="PaxDb" id="2903-EOD17711"/>
<dbReference type="GO" id="GO:0030149">
    <property type="term" value="P:sphingolipid catabolic process"/>
    <property type="evidence" value="ECO:0007669"/>
    <property type="project" value="TreeGrafter"/>
</dbReference>
<proteinExistence type="predicted"/>
<sequence length="602" mass="64181">MTSLVATLDDAVRAVVVRRLRRLDQWSVIKLVLGLLGAARAYRRLRQIMRTTGLRRWAFTTAMPLLKQLPPVRKELEEGQAKVRADLEGVLFRDLTAPRLELPAKGTPQAELLQLMEKRHELDRKYWEDGTITGAVYHGEREHMDFVGKVYGQFAFFNPLHASLHPATRQMDAEVVAMVLRMCAAAAAAAAAAAPPHGSRRVMGGGALQAMKTYRDWGSATRGAGHYFGIEAVDVAHVRSLIDSNTVALVGSAPQFATGTIDPIEARPPNLAPAVARPPSELAELAEARGIGLHVDCCLGGFVVPFMAAAGSPPPHGFDFTVRGVTTISCDPHKYGFAPKGASVLMFRSKELRHHMYTFATEWTGATPSAPLPRPAPRLSPLAAAPRALSPSCPATGHRHRGSAPLDAAAPLPGGIYATPTMLGSRPGGVVAATWAAMMRYGEAGYVEPTATRTCEAGYVESTAQIVGATRRIAEAIPTAIPTIGGLELVGRADACVVAFGAKQGSGLNCYSVADCLKEIGGWELATLQNPAAVHLAVTLPTAKNATRFVDELRAAVRSEPEKYKGGSAGLYGMASSLPTSFIEETAKVYLDTMTACPESHK</sequence>
<dbReference type="GO" id="GO:0016020">
    <property type="term" value="C:membrane"/>
    <property type="evidence" value="ECO:0007669"/>
    <property type="project" value="GOC"/>
</dbReference>
<dbReference type="AlphaFoldDB" id="A0A0D3J2H6"/>
<dbReference type="OMA" id="AFWQLRG"/>
<evidence type="ECO:0000313" key="5">
    <source>
        <dbReference type="Proteomes" id="UP000013827"/>
    </source>
</evidence>
<dbReference type="Gene3D" id="6.10.140.2150">
    <property type="match status" value="1"/>
</dbReference>
<dbReference type="InterPro" id="IPR015422">
    <property type="entry name" value="PyrdxlP-dep_Trfase_small"/>
</dbReference>
<dbReference type="Gene3D" id="3.40.640.10">
    <property type="entry name" value="Type I PLP-dependent aspartate aminotransferase-like (Major domain)"/>
    <property type="match status" value="1"/>
</dbReference>
<dbReference type="Proteomes" id="UP000013827">
    <property type="component" value="Unassembled WGS sequence"/>
</dbReference>
<evidence type="ECO:0000313" key="4">
    <source>
        <dbReference type="EnsemblProtists" id="EOD17711"/>
    </source>
</evidence>
<dbReference type="InterPro" id="IPR015421">
    <property type="entry name" value="PyrdxlP-dep_Trfase_major"/>
</dbReference>
<keyword evidence="5" id="KW-1185">Reference proteome</keyword>
<protein>
    <recommendedName>
        <fullName evidence="6">Sphingosine-1-phosphate lyase</fullName>
    </recommendedName>
</protein>
<evidence type="ECO:0000256" key="2">
    <source>
        <dbReference type="ARBA" id="ARBA00022898"/>
    </source>
</evidence>
<dbReference type="EnsemblProtists" id="EOD17711">
    <property type="protein sequence ID" value="EOD17711"/>
    <property type="gene ID" value="EMIHUDRAFT_102422"/>
</dbReference>
<dbReference type="SUPFAM" id="SSF53383">
    <property type="entry name" value="PLP-dependent transferases"/>
    <property type="match status" value="1"/>
</dbReference>
<dbReference type="InterPro" id="IPR015424">
    <property type="entry name" value="PyrdxlP-dep_Trfase"/>
</dbReference>
<comment type="cofactor">
    <cofactor evidence="1">
        <name>pyridoxal 5'-phosphate</name>
        <dbReference type="ChEBI" id="CHEBI:597326"/>
    </cofactor>
</comment>
<dbReference type="GeneID" id="17264040"/>
<evidence type="ECO:0000256" key="1">
    <source>
        <dbReference type="ARBA" id="ARBA00001933"/>
    </source>
</evidence>
<dbReference type="PANTHER" id="PTHR42735">
    <property type="match status" value="1"/>
</dbReference>
<dbReference type="GO" id="GO:0008117">
    <property type="term" value="F:sphinganine-1-phosphate aldolase activity"/>
    <property type="evidence" value="ECO:0007669"/>
    <property type="project" value="TreeGrafter"/>
</dbReference>
<organism evidence="4 5">
    <name type="scientific">Emiliania huxleyi (strain CCMP1516)</name>
    <dbReference type="NCBI Taxonomy" id="280463"/>
    <lineage>
        <taxon>Eukaryota</taxon>
        <taxon>Haptista</taxon>
        <taxon>Haptophyta</taxon>
        <taxon>Prymnesiophyceae</taxon>
        <taxon>Isochrysidales</taxon>
        <taxon>Noelaerhabdaceae</taxon>
        <taxon>Emiliania</taxon>
    </lineage>
</organism>
<dbReference type="GO" id="GO:0005783">
    <property type="term" value="C:endoplasmic reticulum"/>
    <property type="evidence" value="ECO:0007669"/>
    <property type="project" value="TreeGrafter"/>
</dbReference>
<evidence type="ECO:0000256" key="3">
    <source>
        <dbReference type="ARBA" id="ARBA00023239"/>
    </source>
</evidence>
<dbReference type="STRING" id="2903.R1E3U6"/>
<name>A0A0D3J2H6_EMIH1</name>
<dbReference type="PANTHER" id="PTHR42735:SF6">
    <property type="entry name" value="SPHINGOSINE-1-PHOSPHATE LYASE 1"/>
    <property type="match status" value="1"/>
</dbReference>